<evidence type="ECO:0000313" key="8">
    <source>
        <dbReference type="Proteomes" id="UP001497516"/>
    </source>
</evidence>
<sequence length="643" mass="73510">MDQLPPKSGSLVDLDDVKHVSRLSTILVATIEEAKDRISQIEYIFCNQLYPNVQTKYKNWQDVYLEAKRRAEDGYKEKENALLLRIDELERGQQEAIAENQSLKLEKEKWLEAKKREMKSGVEAGNEQERIALLEQQLRQKSVQVEREIELIDRVIQMVQSKSSKILEQSLQLKQQEEKANGLVGKVEELERKAKELMKEIGEKNEEIDRQKDGFESKIFRERKVTEEEKVKLKEKIDKLERNLNDKSREVEEGRALQEELQEQASKLAVKLRDKVLSEYSTCKEHAKVREELEVKIRGLEEKVNELQKNNISRDDGTDTEKLEELLKQIQAKDAELVGEKGKNKDLVQAYKRLKHQYTYLCEKCGLTSGNMLPQAKLEDAGDLFKYPKSPTVSPELRTKDLNSSPFPQQPKKVKIEDGINDVVETDNPWKTVSNPSFHLPPPRPAAQKLPPPTAKSPSIISGVKRPASGWVETRSAAQGKNGPDPHDDFLSTPLENLRENRNKAIIIMEEEEEANLFADVVPAKADVIIPRGDNDSDDETQNMNVDPCPAKRDHLTLPEGKKKGFKYVETVRKKADREKLQGVECKQCKKFYDAVLEKGGGGGGGNENLRCEHHDGVSRHRYRYAPPMTPEGFWNIGFESEI</sequence>
<gene>
    <name evidence="7" type="ORF">LTRI10_LOCUS21231</name>
</gene>
<evidence type="ECO:0000256" key="3">
    <source>
        <dbReference type="ARBA" id="ARBA00023242"/>
    </source>
</evidence>
<name>A0AAV2E2E9_9ROSI</name>
<dbReference type="Pfam" id="PF08573">
    <property type="entry name" value="SAE2"/>
    <property type="match status" value="2"/>
</dbReference>
<dbReference type="GO" id="GO:0003684">
    <property type="term" value="F:damaged DNA binding"/>
    <property type="evidence" value="ECO:0007669"/>
    <property type="project" value="TreeGrafter"/>
</dbReference>
<keyword evidence="2" id="KW-0227">DNA damage</keyword>
<dbReference type="PANTHER" id="PTHR15107:SF0">
    <property type="entry name" value="DNA ENDONUCLEASE ACTIVATOR CTP1 C-TERMINAL DOMAIN-CONTAINING PROTEIN"/>
    <property type="match status" value="1"/>
</dbReference>
<feature type="region of interest" description="Disordered" evidence="5">
    <location>
        <begin position="532"/>
        <end position="557"/>
    </location>
</feature>
<keyword evidence="8" id="KW-1185">Reference proteome</keyword>
<protein>
    <recommendedName>
        <fullName evidence="6">DNA endonuclease activator Ctp1 C-terminal domain-containing protein</fullName>
    </recommendedName>
</protein>
<organism evidence="7 8">
    <name type="scientific">Linum trigynum</name>
    <dbReference type="NCBI Taxonomy" id="586398"/>
    <lineage>
        <taxon>Eukaryota</taxon>
        <taxon>Viridiplantae</taxon>
        <taxon>Streptophyta</taxon>
        <taxon>Embryophyta</taxon>
        <taxon>Tracheophyta</taxon>
        <taxon>Spermatophyta</taxon>
        <taxon>Magnoliopsida</taxon>
        <taxon>eudicotyledons</taxon>
        <taxon>Gunneridae</taxon>
        <taxon>Pentapetalae</taxon>
        <taxon>rosids</taxon>
        <taxon>fabids</taxon>
        <taxon>Malpighiales</taxon>
        <taxon>Linaceae</taxon>
        <taxon>Linum</taxon>
    </lineage>
</organism>
<dbReference type="AlphaFoldDB" id="A0AAV2E2E9"/>
<feature type="domain" description="DNA endonuclease activator Ctp1 C-terminal" evidence="6">
    <location>
        <begin position="613"/>
        <end position="639"/>
    </location>
</feature>
<dbReference type="PANTHER" id="PTHR15107">
    <property type="entry name" value="RETINOBLASTOMA BINDING PROTEIN 8"/>
    <property type="match status" value="1"/>
</dbReference>
<dbReference type="GO" id="GO:0005634">
    <property type="term" value="C:nucleus"/>
    <property type="evidence" value="ECO:0007669"/>
    <property type="project" value="UniProtKB-SubCell"/>
</dbReference>
<proteinExistence type="predicted"/>
<evidence type="ECO:0000256" key="4">
    <source>
        <dbReference type="SAM" id="Coils"/>
    </source>
</evidence>
<feature type="coiled-coil region" evidence="4">
    <location>
        <begin position="86"/>
        <end position="144"/>
    </location>
</feature>
<evidence type="ECO:0000313" key="7">
    <source>
        <dbReference type="EMBL" id="CAL1379730.1"/>
    </source>
</evidence>
<dbReference type="InterPro" id="IPR013882">
    <property type="entry name" value="Ctp1_C"/>
</dbReference>
<feature type="region of interest" description="Disordered" evidence="5">
    <location>
        <begin position="432"/>
        <end position="493"/>
    </location>
</feature>
<comment type="subcellular location">
    <subcellularLocation>
        <location evidence="1">Nucleus</location>
    </subcellularLocation>
</comment>
<reference evidence="7 8" key="1">
    <citation type="submission" date="2024-04" db="EMBL/GenBank/DDBJ databases">
        <authorList>
            <person name="Fracassetti M."/>
        </authorList>
    </citation>
    <scope>NUCLEOTIDE SEQUENCE [LARGE SCALE GENOMIC DNA]</scope>
</reference>
<accession>A0AAV2E2E9</accession>
<feature type="coiled-coil region" evidence="4">
    <location>
        <begin position="173"/>
        <end position="310"/>
    </location>
</feature>
<dbReference type="Proteomes" id="UP001497516">
    <property type="component" value="Chromosome 4"/>
</dbReference>
<dbReference type="GO" id="GO:0010792">
    <property type="term" value="P:DNA double-strand break processing involved in repair via single-strand annealing"/>
    <property type="evidence" value="ECO:0007669"/>
    <property type="project" value="TreeGrafter"/>
</dbReference>
<feature type="compositionally biased region" description="Pro residues" evidence="5">
    <location>
        <begin position="439"/>
        <end position="455"/>
    </location>
</feature>
<keyword evidence="4" id="KW-0175">Coiled coil</keyword>
<evidence type="ECO:0000256" key="2">
    <source>
        <dbReference type="ARBA" id="ARBA00022763"/>
    </source>
</evidence>
<dbReference type="InterPro" id="IPR033316">
    <property type="entry name" value="RBBP8-like"/>
</dbReference>
<dbReference type="EMBL" id="OZ034817">
    <property type="protein sequence ID" value="CAL1379730.1"/>
    <property type="molecule type" value="Genomic_DNA"/>
</dbReference>
<feature type="domain" description="DNA endonuclease activator Ctp1 C-terminal" evidence="6">
    <location>
        <begin position="567"/>
        <end position="598"/>
    </location>
</feature>
<evidence type="ECO:0000259" key="6">
    <source>
        <dbReference type="Pfam" id="PF08573"/>
    </source>
</evidence>
<keyword evidence="3" id="KW-0539">Nucleus</keyword>
<evidence type="ECO:0000256" key="1">
    <source>
        <dbReference type="ARBA" id="ARBA00004123"/>
    </source>
</evidence>
<evidence type="ECO:0000256" key="5">
    <source>
        <dbReference type="SAM" id="MobiDB-lite"/>
    </source>
</evidence>